<evidence type="ECO:0000256" key="1">
    <source>
        <dbReference type="SAM" id="MobiDB-lite"/>
    </source>
</evidence>
<sequence>MHTIPEHAEGLPAASGDAAGPGDPLRVTGIVLSSLPSDTLTPEGPQRYTVTASLSRRPDPLEIESIHDEATQRHLEEAGFGQAGLRLADRRLLITGTNLQELRNGLARVVGTIVRTATLAALAQKELARQARADLDEAERERILRVAEAAAAIDFGP</sequence>
<reference evidence="2 3" key="1">
    <citation type="submission" date="2022-03" db="EMBL/GenBank/DDBJ databases">
        <title>Sinomonas sp. isolated from a soil.</title>
        <authorList>
            <person name="Han J."/>
            <person name="Kim D.-U."/>
        </authorList>
    </citation>
    <scope>NUCLEOTIDE SEQUENCE [LARGE SCALE GENOMIC DNA]</scope>
    <source>
        <strain evidence="2 3">5-5</strain>
    </source>
</reference>
<feature type="compositionally biased region" description="Low complexity" evidence="1">
    <location>
        <begin position="10"/>
        <end position="22"/>
    </location>
</feature>
<feature type="region of interest" description="Disordered" evidence="1">
    <location>
        <begin position="1"/>
        <end position="22"/>
    </location>
</feature>
<accession>A0ABS9TZ11</accession>
<organism evidence="2 3">
    <name type="scientific">Sinomonas terrae</name>
    <dbReference type="NCBI Taxonomy" id="2908838"/>
    <lineage>
        <taxon>Bacteria</taxon>
        <taxon>Bacillati</taxon>
        <taxon>Actinomycetota</taxon>
        <taxon>Actinomycetes</taxon>
        <taxon>Micrococcales</taxon>
        <taxon>Micrococcaceae</taxon>
        <taxon>Sinomonas</taxon>
    </lineage>
</organism>
<dbReference type="RefSeq" id="WP_241053002.1">
    <property type="nucleotide sequence ID" value="NZ_JAKZBV010000001.1"/>
</dbReference>
<name>A0ABS9TZ11_9MICC</name>
<evidence type="ECO:0000313" key="3">
    <source>
        <dbReference type="Proteomes" id="UP001202922"/>
    </source>
</evidence>
<comment type="caution">
    <text evidence="2">The sequence shown here is derived from an EMBL/GenBank/DDBJ whole genome shotgun (WGS) entry which is preliminary data.</text>
</comment>
<proteinExistence type="predicted"/>
<gene>
    <name evidence="2" type="ORF">L0M17_06375</name>
</gene>
<protein>
    <submittedName>
        <fullName evidence="2">Uncharacterized protein</fullName>
    </submittedName>
</protein>
<dbReference type="EMBL" id="JAKZBV010000001">
    <property type="protein sequence ID" value="MCH6469613.1"/>
    <property type="molecule type" value="Genomic_DNA"/>
</dbReference>
<dbReference type="Proteomes" id="UP001202922">
    <property type="component" value="Unassembled WGS sequence"/>
</dbReference>
<evidence type="ECO:0000313" key="2">
    <source>
        <dbReference type="EMBL" id="MCH6469613.1"/>
    </source>
</evidence>
<keyword evidence="3" id="KW-1185">Reference proteome</keyword>